<proteinExistence type="predicted"/>
<organism evidence="2 3">
    <name type="scientific">Desulfonema magnum</name>
    <dbReference type="NCBI Taxonomy" id="45655"/>
    <lineage>
        <taxon>Bacteria</taxon>
        <taxon>Pseudomonadati</taxon>
        <taxon>Thermodesulfobacteriota</taxon>
        <taxon>Desulfobacteria</taxon>
        <taxon>Desulfobacterales</taxon>
        <taxon>Desulfococcaceae</taxon>
        <taxon>Desulfonema</taxon>
    </lineage>
</organism>
<feature type="compositionally biased region" description="Basic and acidic residues" evidence="1">
    <location>
        <begin position="40"/>
        <end position="50"/>
    </location>
</feature>
<evidence type="ECO:0000256" key="1">
    <source>
        <dbReference type="SAM" id="MobiDB-lite"/>
    </source>
</evidence>
<protein>
    <submittedName>
        <fullName evidence="2">Uncharacterized protein</fullName>
    </submittedName>
</protein>
<keyword evidence="3" id="KW-1185">Reference proteome</keyword>
<dbReference type="Proteomes" id="UP000663722">
    <property type="component" value="Chromosome"/>
</dbReference>
<feature type="region of interest" description="Disordered" evidence="1">
    <location>
        <begin position="24"/>
        <end position="50"/>
    </location>
</feature>
<name>A0A975GN43_9BACT</name>
<dbReference type="KEGG" id="dmm:dnm_025110"/>
<reference evidence="2" key="1">
    <citation type="journal article" date="2021" name="Microb. Physiol.">
        <title>Proteogenomic Insights into the Physiology of Marine, Sulfate-Reducing, Filamentous Desulfonema limicola and Desulfonema magnum.</title>
        <authorList>
            <person name="Schnaars V."/>
            <person name="Wohlbrand L."/>
            <person name="Scheve S."/>
            <person name="Hinrichs C."/>
            <person name="Reinhardt R."/>
            <person name="Rabus R."/>
        </authorList>
    </citation>
    <scope>NUCLEOTIDE SEQUENCE</scope>
    <source>
        <strain evidence="2">4be13</strain>
    </source>
</reference>
<dbReference type="EMBL" id="CP061800">
    <property type="protein sequence ID" value="QTA86488.1"/>
    <property type="molecule type" value="Genomic_DNA"/>
</dbReference>
<dbReference type="AlphaFoldDB" id="A0A975GN43"/>
<gene>
    <name evidence="2" type="ORF">dnm_025110</name>
</gene>
<accession>A0A975GN43</accession>
<sequence length="50" mass="5399">MGGAKRNPPYADVRWVPLRSTHPTFSAGFVNPAGAYQHTPSEDESGKAIE</sequence>
<evidence type="ECO:0000313" key="2">
    <source>
        <dbReference type="EMBL" id="QTA86488.1"/>
    </source>
</evidence>
<evidence type="ECO:0000313" key="3">
    <source>
        <dbReference type="Proteomes" id="UP000663722"/>
    </source>
</evidence>